<evidence type="ECO:0000313" key="3">
    <source>
        <dbReference type="Proteomes" id="UP000244722"/>
    </source>
</evidence>
<dbReference type="AlphaFoldDB" id="A0A2T6ZF04"/>
<dbReference type="Proteomes" id="UP000244722">
    <property type="component" value="Unassembled WGS sequence"/>
</dbReference>
<organism evidence="2 3">
    <name type="scientific">Tuber borchii</name>
    <name type="common">White truffle</name>
    <dbReference type="NCBI Taxonomy" id="42251"/>
    <lineage>
        <taxon>Eukaryota</taxon>
        <taxon>Fungi</taxon>
        <taxon>Dikarya</taxon>
        <taxon>Ascomycota</taxon>
        <taxon>Pezizomycotina</taxon>
        <taxon>Pezizomycetes</taxon>
        <taxon>Pezizales</taxon>
        <taxon>Tuberaceae</taxon>
        <taxon>Tuber</taxon>
    </lineage>
</organism>
<protein>
    <submittedName>
        <fullName evidence="2">Uncharacterized protein</fullName>
    </submittedName>
</protein>
<accession>A0A2T6ZF04</accession>
<dbReference type="OrthoDB" id="5508883at2759"/>
<dbReference type="SUPFAM" id="SSF57997">
    <property type="entry name" value="Tropomyosin"/>
    <property type="match status" value="1"/>
</dbReference>
<gene>
    <name evidence="2" type="ORF">B9Z19DRAFT_487094</name>
</gene>
<sequence>MVVGLIYNNVDGCSDPYRELDMVKKSLWEAIPHVAPIQTGALAGNTVYTNPSSEPLLSSFQNMEATIKQLVETTNALKKSSDIHEQNTATLQTRYAALEKTSAALEKKSAALEKTSAALEKKSNTHEQRANTHEQRANHQQDELNALRPLKDTAIGIRERFLAGFLEGQAAGQIILGNRAVIEIGNKIAHEGDIVTDISLLKNRMIGYPTAFRRLYGLRWEDAITLLASPHMIEVMNCRATRIANGGREDQWRAQFNELLQWTRTATPEEISSFNANYSRFPYQKGLFRLLTSNPPPRPHRAVH</sequence>
<comment type="caution">
    <text evidence="2">The sequence shown here is derived from an EMBL/GenBank/DDBJ whole genome shotgun (WGS) entry which is preliminary data.</text>
</comment>
<name>A0A2T6ZF04_TUBBO</name>
<feature type="compositionally biased region" description="Basic and acidic residues" evidence="1">
    <location>
        <begin position="119"/>
        <end position="142"/>
    </location>
</feature>
<reference evidence="2 3" key="1">
    <citation type="submission" date="2017-04" db="EMBL/GenBank/DDBJ databases">
        <title>Draft genome sequence of Tuber borchii Vittad., a whitish edible truffle.</title>
        <authorList>
            <consortium name="DOE Joint Genome Institute"/>
            <person name="Murat C."/>
            <person name="Kuo A."/>
            <person name="Barry K.W."/>
            <person name="Clum A."/>
            <person name="Dockter R.B."/>
            <person name="Fauchery L."/>
            <person name="Iotti M."/>
            <person name="Kohler A."/>
            <person name="Labutti K."/>
            <person name="Lindquist E.A."/>
            <person name="Lipzen A."/>
            <person name="Ohm R.A."/>
            <person name="Wang M."/>
            <person name="Grigoriev I.V."/>
            <person name="Zambonelli A."/>
            <person name="Martin F.M."/>
        </authorList>
    </citation>
    <scope>NUCLEOTIDE SEQUENCE [LARGE SCALE GENOMIC DNA]</scope>
    <source>
        <strain evidence="2 3">Tbo3840</strain>
    </source>
</reference>
<dbReference type="EMBL" id="NESQ01000325">
    <property type="protein sequence ID" value="PUU74052.1"/>
    <property type="molecule type" value="Genomic_DNA"/>
</dbReference>
<evidence type="ECO:0000256" key="1">
    <source>
        <dbReference type="SAM" id="MobiDB-lite"/>
    </source>
</evidence>
<proteinExistence type="predicted"/>
<keyword evidence="3" id="KW-1185">Reference proteome</keyword>
<evidence type="ECO:0000313" key="2">
    <source>
        <dbReference type="EMBL" id="PUU74052.1"/>
    </source>
</evidence>
<feature type="region of interest" description="Disordered" evidence="1">
    <location>
        <begin position="117"/>
        <end position="143"/>
    </location>
</feature>